<evidence type="ECO:0000256" key="2">
    <source>
        <dbReference type="ARBA" id="ARBA00004651"/>
    </source>
</evidence>
<dbReference type="GO" id="GO:0042910">
    <property type="term" value="F:xenobiotic transmembrane transporter activity"/>
    <property type="evidence" value="ECO:0007669"/>
    <property type="project" value="InterPro"/>
</dbReference>
<evidence type="ECO:0000256" key="10">
    <source>
        <dbReference type="ARBA" id="ARBA00023065"/>
    </source>
</evidence>
<evidence type="ECO:0000256" key="12">
    <source>
        <dbReference type="ARBA" id="ARBA00031636"/>
    </source>
</evidence>
<name>A0A9D2T0M3_9FIRM</name>
<dbReference type="Proteomes" id="UP000823882">
    <property type="component" value="Unassembled WGS sequence"/>
</dbReference>
<evidence type="ECO:0000256" key="5">
    <source>
        <dbReference type="ARBA" id="ARBA00022448"/>
    </source>
</evidence>
<evidence type="ECO:0000256" key="3">
    <source>
        <dbReference type="ARBA" id="ARBA00010199"/>
    </source>
</evidence>
<evidence type="ECO:0000256" key="6">
    <source>
        <dbReference type="ARBA" id="ARBA00022449"/>
    </source>
</evidence>
<feature type="transmembrane region" description="Helical" evidence="13">
    <location>
        <begin position="14"/>
        <end position="35"/>
    </location>
</feature>
<dbReference type="EMBL" id="DWWJ01000118">
    <property type="protein sequence ID" value="HJC41234.1"/>
    <property type="molecule type" value="Genomic_DNA"/>
</dbReference>
<dbReference type="AlphaFoldDB" id="A0A9D2T0M3"/>
<feature type="transmembrane region" description="Helical" evidence="13">
    <location>
        <begin position="55"/>
        <end position="76"/>
    </location>
</feature>
<dbReference type="PANTHER" id="PTHR43298:SF2">
    <property type="entry name" value="FMN_FAD EXPORTER YEEO-RELATED"/>
    <property type="match status" value="1"/>
</dbReference>
<keyword evidence="9 13" id="KW-1133">Transmembrane helix</keyword>
<dbReference type="InterPro" id="IPR002528">
    <property type="entry name" value="MATE_fam"/>
</dbReference>
<proteinExistence type="inferred from homology"/>
<dbReference type="Pfam" id="PF01554">
    <property type="entry name" value="MatE"/>
    <property type="match status" value="2"/>
</dbReference>
<dbReference type="PANTHER" id="PTHR43298">
    <property type="entry name" value="MULTIDRUG RESISTANCE PROTEIN NORM-RELATED"/>
    <property type="match status" value="1"/>
</dbReference>
<evidence type="ECO:0000256" key="4">
    <source>
        <dbReference type="ARBA" id="ARBA00020268"/>
    </source>
</evidence>
<dbReference type="NCBIfam" id="TIGR00797">
    <property type="entry name" value="matE"/>
    <property type="match status" value="1"/>
</dbReference>
<comment type="caution">
    <text evidence="14">The sequence shown here is derived from an EMBL/GenBank/DDBJ whole genome shotgun (WGS) entry which is preliminary data.</text>
</comment>
<sequence length="447" mass="47368">MDDQKMGTMPVRPLLLHMAWPMMLSMLIQALYNLVDSMFVSRLSASAFQALSLAYPVQMFMVAVCVGTGVGVNALLSRRLGEGDRAAAGAVALNGAFVYLLSWVAFLCFGLFLTRPFLAFFTQDAAIIADGSVYLSIVTGASLGMTMQFVTERILLATGDPVGPMVIQGIGAVVNLVVDPLLIFGPGPFPALGVAGAAIATVLGQWVGMATGFFLVHRRRSLPLSLRCFRPKGAVIGEIYRIGVPAIAMQSLSSVMTLGLNKIMALFDPSAVFILGAYFKLQSFLIMPVAGLTNGLTPLVAYNYGAGLRERIQALVRFALALGAAIMAAGALLLCLFPGFFLRLFDADPQVLSTGVTALRIIASSFVFAGVSTVLCAVFQALGASLLSLAVSLLRQVVLMLPLALVLGLLQPALMWACFPAAETVTCLLALLAYRRLCRRKLLTAGG</sequence>
<keyword evidence="10" id="KW-0406">Ion transport</keyword>
<evidence type="ECO:0000313" key="15">
    <source>
        <dbReference type="Proteomes" id="UP000823882"/>
    </source>
</evidence>
<feature type="transmembrane region" description="Helical" evidence="13">
    <location>
        <begin position="285"/>
        <end position="306"/>
    </location>
</feature>
<keyword evidence="7" id="KW-1003">Cell membrane</keyword>
<evidence type="ECO:0000313" key="14">
    <source>
        <dbReference type="EMBL" id="HJC41234.1"/>
    </source>
</evidence>
<dbReference type="GO" id="GO:0006811">
    <property type="term" value="P:monoatomic ion transport"/>
    <property type="evidence" value="ECO:0007669"/>
    <property type="project" value="UniProtKB-KW"/>
</dbReference>
<evidence type="ECO:0000256" key="1">
    <source>
        <dbReference type="ARBA" id="ARBA00003408"/>
    </source>
</evidence>
<comment type="subcellular location">
    <subcellularLocation>
        <location evidence="2">Cell membrane</location>
        <topology evidence="2">Multi-pass membrane protein</topology>
    </subcellularLocation>
</comment>
<keyword evidence="11 13" id="KW-0472">Membrane</keyword>
<dbReference type="GO" id="GO:0015297">
    <property type="term" value="F:antiporter activity"/>
    <property type="evidence" value="ECO:0007669"/>
    <property type="project" value="UniProtKB-KW"/>
</dbReference>
<feature type="transmembrane region" description="Helical" evidence="13">
    <location>
        <begin position="386"/>
        <end position="407"/>
    </location>
</feature>
<feature type="transmembrane region" description="Helical" evidence="13">
    <location>
        <begin position="133"/>
        <end position="150"/>
    </location>
</feature>
<evidence type="ECO:0000256" key="8">
    <source>
        <dbReference type="ARBA" id="ARBA00022692"/>
    </source>
</evidence>
<keyword evidence="6" id="KW-0050">Antiport</keyword>
<evidence type="ECO:0000256" key="11">
    <source>
        <dbReference type="ARBA" id="ARBA00023136"/>
    </source>
</evidence>
<evidence type="ECO:0000256" key="9">
    <source>
        <dbReference type="ARBA" id="ARBA00022989"/>
    </source>
</evidence>
<dbReference type="GO" id="GO:0005886">
    <property type="term" value="C:plasma membrane"/>
    <property type="evidence" value="ECO:0007669"/>
    <property type="project" value="UniProtKB-SubCell"/>
</dbReference>
<accession>A0A9D2T0M3</accession>
<keyword evidence="5" id="KW-0813">Transport</keyword>
<dbReference type="InterPro" id="IPR048279">
    <property type="entry name" value="MdtK-like"/>
</dbReference>
<organism evidence="14 15">
    <name type="scientific">Candidatus Intestinimonas pullistercoris</name>
    <dbReference type="NCBI Taxonomy" id="2838623"/>
    <lineage>
        <taxon>Bacteria</taxon>
        <taxon>Bacillati</taxon>
        <taxon>Bacillota</taxon>
        <taxon>Clostridia</taxon>
        <taxon>Eubacteriales</taxon>
        <taxon>Intestinimonas</taxon>
    </lineage>
</organism>
<evidence type="ECO:0000256" key="7">
    <source>
        <dbReference type="ARBA" id="ARBA00022475"/>
    </source>
</evidence>
<dbReference type="InterPro" id="IPR050222">
    <property type="entry name" value="MATE_MdtK"/>
</dbReference>
<keyword evidence="8 13" id="KW-0812">Transmembrane</keyword>
<comment type="similarity">
    <text evidence="3">Belongs to the multi antimicrobial extrusion (MATE) (TC 2.A.66.1) family.</text>
</comment>
<evidence type="ECO:0000256" key="13">
    <source>
        <dbReference type="SAM" id="Phobius"/>
    </source>
</evidence>
<reference evidence="14" key="1">
    <citation type="journal article" date="2021" name="PeerJ">
        <title>Extensive microbial diversity within the chicken gut microbiome revealed by metagenomics and culture.</title>
        <authorList>
            <person name="Gilroy R."/>
            <person name="Ravi A."/>
            <person name="Getino M."/>
            <person name="Pursley I."/>
            <person name="Horton D.L."/>
            <person name="Alikhan N.F."/>
            <person name="Baker D."/>
            <person name="Gharbi K."/>
            <person name="Hall N."/>
            <person name="Watson M."/>
            <person name="Adriaenssens E.M."/>
            <person name="Foster-Nyarko E."/>
            <person name="Jarju S."/>
            <person name="Secka A."/>
            <person name="Antonio M."/>
            <person name="Oren A."/>
            <person name="Chaudhuri R.R."/>
            <person name="La Ragione R."/>
            <person name="Hildebrand F."/>
            <person name="Pallen M.J."/>
        </authorList>
    </citation>
    <scope>NUCLEOTIDE SEQUENCE</scope>
    <source>
        <strain evidence="14">CHK186-1790</strain>
    </source>
</reference>
<reference evidence="14" key="2">
    <citation type="submission" date="2021-04" db="EMBL/GenBank/DDBJ databases">
        <authorList>
            <person name="Gilroy R."/>
        </authorList>
    </citation>
    <scope>NUCLEOTIDE SEQUENCE</scope>
    <source>
        <strain evidence="14">CHK186-1790</strain>
    </source>
</reference>
<feature type="transmembrane region" description="Helical" evidence="13">
    <location>
        <begin position="162"/>
        <end position="185"/>
    </location>
</feature>
<dbReference type="PIRSF" id="PIRSF006603">
    <property type="entry name" value="DinF"/>
    <property type="match status" value="1"/>
</dbReference>
<comment type="function">
    <text evidence="1">Multidrug efflux pump.</text>
</comment>
<feature type="transmembrane region" description="Helical" evidence="13">
    <location>
        <begin position="361"/>
        <end position="379"/>
    </location>
</feature>
<feature type="transmembrane region" description="Helical" evidence="13">
    <location>
        <begin position="413"/>
        <end position="434"/>
    </location>
</feature>
<feature type="transmembrane region" description="Helical" evidence="13">
    <location>
        <begin position="88"/>
        <end position="113"/>
    </location>
</feature>
<protein>
    <recommendedName>
        <fullName evidence="4">Probable multidrug resistance protein NorM</fullName>
    </recommendedName>
    <alternativeName>
        <fullName evidence="12">Multidrug-efflux transporter</fullName>
    </alternativeName>
</protein>
<gene>
    <name evidence="14" type="ORF">H9701_06745</name>
</gene>
<feature type="transmembrane region" description="Helical" evidence="13">
    <location>
        <begin position="191"/>
        <end position="216"/>
    </location>
</feature>
<feature type="transmembrane region" description="Helical" evidence="13">
    <location>
        <begin position="318"/>
        <end position="341"/>
    </location>
</feature>